<dbReference type="AlphaFoldDB" id="A0A0R0D1U2"/>
<name>A0A0R0D1U2_9GAMM</name>
<dbReference type="PATRIC" id="fig|405446.3.peg.3856"/>
<evidence type="ECO:0000256" key="1">
    <source>
        <dbReference type="SAM" id="MobiDB-lite"/>
    </source>
</evidence>
<keyword evidence="3" id="KW-1185">Reference proteome</keyword>
<dbReference type="Proteomes" id="UP000051863">
    <property type="component" value="Unassembled WGS sequence"/>
</dbReference>
<reference evidence="2 3" key="1">
    <citation type="submission" date="2015-05" db="EMBL/GenBank/DDBJ databases">
        <title>Genome sequencing and analysis of members of genus Stenotrophomonas.</title>
        <authorList>
            <person name="Patil P.P."/>
            <person name="Midha S."/>
            <person name="Patil P.B."/>
        </authorList>
    </citation>
    <scope>NUCLEOTIDE SEQUENCE [LARGE SCALE GENOMIC DNA]</scope>
    <source>
        <strain evidence="2 3">DSM 18941</strain>
    </source>
</reference>
<accession>A0A0R0D1U2</accession>
<organism evidence="2 3">
    <name type="scientific">Stenotrophomonas terrae</name>
    <dbReference type="NCBI Taxonomy" id="405446"/>
    <lineage>
        <taxon>Bacteria</taxon>
        <taxon>Pseudomonadati</taxon>
        <taxon>Pseudomonadota</taxon>
        <taxon>Gammaproteobacteria</taxon>
        <taxon>Lysobacterales</taxon>
        <taxon>Lysobacteraceae</taxon>
        <taxon>Stenotrophomonas</taxon>
    </lineage>
</organism>
<protein>
    <submittedName>
        <fullName evidence="2">Uncharacterized protein</fullName>
    </submittedName>
</protein>
<evidence type="ECO:0000313" key="2">
    <source>
        <dbReference type="EMBL" id="KRG71336.1"/>
    </source>
</evidence>
<feature type="compositionally biased region" description="Basic residues" evidence="1">
    <location>
        <begin position="47"/>
        <end position="56"/>
    </location>
</feature>
<gene>
    <name evidence="2" type="ORF">ABB27_03560</name>
</gene>
<evidence type="ECO:0000313" key="3">
    <source>
        <dbReference type="Proteomes" id="UP000051863"/>
    </source>
</evidence>
<sequence>MLGASLLPLREKVLQIANMPDYFLLPPAGEGARRADEGVLGFSKLKREQRQRHRQKLPSPQPLSRERERGYVLLIAGSMHSCGR</sequence>
<feature type="region of interest" description="Disordered" evidence="1">
    <location>
        <begin position="46"/>
        <end position="68"/>
    </location>
</feature>
<proteinExistence type="predicted"/>
<comment type="caution">
    <text evidence="2">The sequence shown here is derived from an EMBL/GenBank/DDBJ whole genome shotgun (WGS) entry which is preliminary data.</text>
</comment>
<dbReference type="EMBL" id="LDJJ01000009">
    <property type="protein sequence ID" value="KRG71336.1"/>
    <property type="molecule type" value="Genomic_DNA"/>
</dbReference>